<accession>A0A8H3DMZ7</accession>
<name>A0A8H3DMZ7_9AGAM</name>
<evidence type="ECO:0000256" key="3">
    <source>
        <dbReference type="ARBA" id="ARBA00022448"/>
    </source>
</evidence>
<feature type="transmembrane region" description="Helical" evidence="10">
    <location>
        <begin position="179"/>
        <end position="198"/>
    </location>
</feature>
<dbReference type="PANTHER" id="PTHR48022">
    <property type="entry name" value="PLASTIDIC GLUCOSE TRANSPORTER 4"/>
    <property type="match status" value="1"/>
</dbReference>
<evidence type="ECO:0000256" key="5">
    <source>
        <dbReference type="ARBA" id="ARBA00022989"/>
    </source>
</evidence>
<feature type="transmembrane region" description="Helical" evidence="10">
    <location>
        <begin position="270"/>
        <end position="289"/>
    </location>
</feature>
<feature type="transmembrane region" description="Helical" evidence="10">
    <location>
        <begin position="462"/>
        <end position="486"/>
    </location>
</feature>
<dbReference type="Gene3D" id="1.20.1250.20">
    <property type="entry name" value="MFS general substrate transporter like domains"/>
    <property type="match status" value="2"/>
</dbReference>
<dbReference type="SUPFAM" id="SSF103473">
    <property type="entry name" value="MFS general substrate transporter"/>
    <property type="match status" value="2"/>
</dbReference>
<dbReference type="InterPro" id="IPR020846">
    <property type="entry name" value="MFS_dom"/>
</dbReference>
<evidence type="ECO:0000256" key="10">
    <source>
        <dbReference type="SAM" id="Phobius"/>
    </source>
</evidence>
<evidence type="ECO:0000259" key="11">
    <source>
        <dbReference type="PROSITE" id="PS50850"/>
    </source>
</evidence>
<feature type="compositionally biased region" description="Basic and acidic residues" evidence="9">
    <location>
        <begin position="1"/>
        <end position="17"/>
    </location>
</feature>
<keyword evidence="4 10" id="KW-0812">Transmembrane</keyword>
<evidence type="ECO:0000256" key="6">
    <source>
        <dbReference type="ARBA" id="ARBA00023136"/>
    </source>
</evidence>
<feature type="transmembrane region" description="Helical" evidence="10">
    <location>
        <begin position="204"/>
        <end position="226"/>
    </location>
</feature>
<feature type="transmembrane region" description="Helical" evidence="10">
    <location>
        <begin position="105"/>
        <end position="129"/>
    </location>
</feature>
<proteinExistence type="inferred from homology"/>
<evidence type="ECO:0000256" key="7">
    <source>
        <dbReference type="ARBA" id="ARBA00049119"/>
    </source>
</evidence>
<keyword evidence="3 8" id="KW-0813">Transport</keyword>
<comment type="caution">
    <text evidence="12">The sequence shown here is derived from an EMBL/GenBank/DDBJ whole genome shotgun (WGS) entry which is preliminary data.</text>
</comment>
<feature type="transmembrane region" description="Helical" evidence="10">
    <location>
        <begin position="238"/>
        <end position="258"/>
    </location>
</feature>
<dbReference type="GO" id="GO:0005351">
    <property type="term" value="F:carbohydrate:proton symporter activity"/>
    <property type="evidence" value="ECO:0007669"/>
    <property type="project" value="TreeGrafter"/>
</dbReference>
<dbReference type="EMBL" id="CAJMWY010004341">
    <property type="protein sequence ID" value="CAE6528402.1"/>
    <property type="molecule type" value="Genomic_DNA"/>
</dbReference>
<dbReference type="Proteomes" id="UP000663861">
    <property type="component" value="Unassembled WGS sequence"/>
</dbReference>
<evidence type="ECO:0000256" key="9">
    <source>
        <dbReference type="SAM" id="MobiDB-lite"/>
    </source>
</evidence>
<dbReference type="InterPro" id="IPR003663">
    <property type="entry name" value="Sugar/inositol_transpt"/>
</dbReference>
<organism evidence="12 13">
    <name type="scientific">Rhizoctonia solani</name>
    <dbReference type="NCBI Taxonomy" id="456999"/>
    <lineage>
        <taxon>Eukaryota</taxon>
        <taxon>Fungi</taxon>
        <taxon>Dikarya</taxon>
        <taxon>Basidiomycota</taxon>
        <taxon>Agaricomycotina</taxon>
        <taxon>Agaricomycetes</taxon>
        <taxon>Cantharellales</taxon>
        <taxon>Ceratobasidiaceae</taxon>
        <taxon>Rhizoctonia</taxon>
    </lineage>
</organism>
<keyword evidence="6 10" id="KW-0472">Membrane</keyword>
<dbReference type="AlphaFoldDB" id="A0A8H3DMZ7"/>
<feature type="transmembrane region" description="Helical" evidence="10">
    <location>
        <begin position="149"/>
        <end position="167"/>
    </location>
</feature>
<dbReference type="PROSITE" id="PS50850">
    <property type="entry name" value="MFS"/>
    <property type="match status" value="1"/>
</dbReference>
<comment type="similarity">
    <text evidence="2 8">Belongs to the major facilitator superfamily. Sugar transporter (TC 2.A.1.1) family.</text>
</comment>
<dbReference type="InterPro" id="IPR036259">
    <property type="entry name" value="MFS_trans_sf"/>
</dbReference>
<protein>
    <recommendedName>
        <fullName evidence="11">Major facilitator superfamily (MFS) profile domain-containing protein</fullName>
    </recommendedName>
</protein>
<feature type="region of interest" description="Disordered" evidence="9">
    <location>
        <begin position="1"/>
        <end position="24"/>
    </location>
</feature>
<evidence type="ECO:0000313" key="12">
    <source>
        <dbReference type="EMBL" id="CAE6528402.1"/>
    </source>
</evidence>
<dbReference type="GO" id="GO:0016020">
    <property type="term" value="C:membrane"/>
    <property type="evidence" value="ECO:0007669"/>
    <property type="project" value="UniProtKB-SubCell"/>
</dbReference>
<gene>
    <name evidence="12" type="ORF">RDB_LOCUS169267</name>
</gene>
<evidence type="ECO:0000256" key="2">
    <source>
        <dbReference type="ARBA" id="ARBA00010992"/>
    </source>
</evidence>
<feature type="transmembrane region" description="Helical" evidence="10">
    <location>
        <begin position="360"/>
        <end position="379"/>
    </location>
</feature>
<evidence type="ECO:0000256" key="8">
    <source>
        <dbReference type="RuleBase" id="RU003346"/>
    </source>
</evidence>
<dbReference type="NCBIfam" id="TIGR00879">
    <property type="entry name" value="SP"/>
    <property type="match status" value="1"/>
</dbReference>
<dbReference type="FunFam" id="1.20.1250.20:FF:000217">
    <property type="entry name" value="MFS lactose permease, putative"/>
    <property type="match status" value="1"/>
</dbReference>
<reference evidence="12" key="1">
    <citation type="submission" date="2021-01" db="EMBL/GenBank/DDBJ databases">
        <authorList>
            <person name="Kaushik A."/>
        </authorList>
    </citation>
    <scope>NUCLEOTIDE SEQUENCE</scope>
    <source>
        <strain evidence="12">AG4-RS23</strain>
    </source>
</reference>
<evidence type="ECO:0000256" key="1">
    <source>
        <dbReference type="ARBA" id="ARBA00004141"/>
    </source>
</evidence>
<evidence type="ECO:0000313" key="13">
    <source>
        <dbReference type="Proteomes" id="UP000663861"/>
    </source>
</evidence>
<feature type="transmembrane region" description="Helical" evidence="10">
    <location>
        <begin position="424"/>
        <end position="442"/>
    </location>
</feature>
<dbReference type="InterPro" id="IPR050360">
    <property type="entry name" value="MFS_Sugar_Transporters"/>
</dbReference>
<dbReference type="PANTHER" id="PTHR48022:SF36">
    <property type="entry name" value="LACTOSE PERMEASE, PUTATIVE (AFU_ORTHOLOGUE AFUA_1G17310)-RELATED"/>
    <property type="match status" value="1"/>
</dbReference>
<feature type="transmembrane region" description="Helical" evidence="10">
    <location>
        <begin position="67"/>
        <end position="84"/>
    </location>
</feature>
<dbReference type="Pfam" id="PF00083">
    <property type="entry name" value="Sugar_tr"/>
    <property type="match status" value="2"/>
</dbReference>
<feature type="domain" description="Major facilitator superfamily (MFS) profile" evidence="11">
    <location>
        <begin position="71"/>
        <end position="550"/>
    </location>
</feature>
<comment type="catalytic activity">
    <reaction evidence="7">
        <text>myo-inositol(out) + H(+)(out) = myo-inositol(in) + H(+)(in)</text>
        <dbReference type="Rhea" id="RHEA:60364"/>
        <dbReference type="ChEBI" id="CHEBI:15378"/>
        <dbReference type="ChEBI" id="CHEBI:17268"/>
    </reaction>
</comment>
<sequence length="591" mass="64370">MSHSSHSDPEKVIDEKAPPAGGATQLEHVSNVDDVKGVKKVVEVRNAAYTAATTQTRLNPWSRDSLFLYWCCFVSFLCSCANGYDGSLMTAINAMEYYQHKFSSGTLGSTTGIIFAIYTVGGLVAPWFAGPITDRFGRRGGMFTGASTTGIIFAIYTVGGLVAPWFAGPITDRFGRRGGMFTGAVIICIGTAIIASSNVKGQFIAGRFVLGFGVAILTTAAPSYCIEICPPQWRGRMTGFYNCGWFGGSIPAAGITLGTSKMKSDLSWRLPLIFQAVPSAVVILSVWFLPESPRWLMANQRDEEARAFLVRYHGGGDANSPLVELEWHEFKEGIEVDGADKRWWDYSALFSTRSARWRSLMVLLMGVFGQFSGNGLGYFNTEIYGAVGYDNYMQFVLNLANSFCSAFGAGCGVALADKMPRRKVLVIGTAVCAVMLAINGGLSAKWAQTPDDAKNLNVGRGAVAAFFWFNIIYSFAYTPLQALYPVECLHTNARAKGMAMYAFVVGAISFINLYAGPIALKNIKHNYIFIFVGWDLIEATLWYFLCVETVGRTLEELEEIFNTTNPVAASTRTNKVAVKESGAVAVVDQTF</sequence>
<feature type="transmembrane region" description="Helical" evidence="10">
    <location>
        <begin position="399"/>
        <end position="417"/>
    </location>
</feature>
<comment type="subcellular location">
    <subcellularLocation>
        <location evidence="1">Membrane</location>
        <topology evidence="1">Multi-pass membrane protein</topology>
    </subcellularLocation>
</comment>
<feature type="transmembrane region" description="Helical" evidence="10">
    <location>
        <begin position="498"/>
        <end position="515"/>
    </location>
</feature>
<dbReference type="InterPro" id="IPR005828">
    <property type="entry name" value="MFS_sugar_transport-like"/>
</dbReference>
<keyword evidence="5 10" id="KW-1133">Transmembrane helix</keyword>
<evidence type="ECO:0000256" key="4">
    <source>
        <dbReference type="ARBA" id="ARBA00022692"/>
    </source>
</evidence>